<dbReference type="Proteomes" id="UP001189429">
    <property type="component" value="Unassembled WGS sequence"/>
</dbReference>
<sequence>MSAGEDGPPGRGPDGAPPPVLVGVFGGAGACSLAARGLVGHLRLRGACGAGAPPGGGELGGLLQRLGGLELVYGEEENVLYLCLESATSPQGHLWEDLAGKGDAAFLAGFGSSEIAQMTDLVLLFNVCSLVLWLCPGAAPRVDAAALRVLSKLHDIMVHPQLAPALAERPGPRTPPVLLLVYADVRFPFLDDDGPARTPAPRHLAEGAERALDAKWRARLEPQFHDGQRGPLCRLHRPCAAVVPGPFPTLGPEEVLELGQDEEGLRLGAHPCARDAGDAAATLAGTQWPMDHLRARVVEVLGRFRAELREEAPALEGLLASARQLDMRIRQALEPCGLLPPGLAAIVAGAGGSAPAGARIGGNPAGSAPQGELAASLCRWAYCELLLSLGSSQTGIVEGLKAYRSSLQKRGACTAEARPA</sequence>
<gene>
    <name evidence="1" type="ORF">PCOR1329_LOCUS81041</name>
</gene>
<evidence type="ECO:0008006" key="3">
    <source>
        <dbReference type="Google" id="ProtNLM"/>
    </source>
</evidence>
<protein>
    <recommendedName>
        <fullName evidence="3">Anaphase-promoting complex subunit 1</fullName>
    </recommendedName>
</protein>
<accession>A0ABN9Y1Z3</accession>
<organism evidence="1 2">
    <name type="scientific">Prorocentrum cordatum</name>
    <dbReference type="NCBI Taxonomy" id="2364126"/>
    <lineage>
        <taxon>Eukaryota</taxon>
        <taxon>Sar</taxon>
        <taxon>Alveolata</taxon>
        <taxon>Dinophyceae</taxon>
        <taxon>Prorocentrales</taxon>
        <taxon>Prorocentraceae</taxon>
        <taxon>Prorocentrum</taxon>
    </lineage>
</organism>
<dbReference type="EMBL" id="CAUYUJ010021534">
    <property type="protein sequence ID" value="CAK0905298.1"/>
    <property type="molecule type" value="Genomic_DNA"/>
</dbReference>
<reference evidence="1" key="1">
    <citation type="submission" date="2023-10" db="EMBL/GenBank/DDBJ databases">
        <authorList>
            <person name="Chen Y."/>
            <person name="Shah S."/>
            <person name="Dougan E. K."/>
            <person name="Thang M."/>
            <person name="Chan C."/>
        </authorList>
    </citation>
    <scope>NUCLEOTIDE SEQUENCE [LARGE SCALE GENOMIC DNA]</scope>
</reference>
<proteinExistence type="predicted"/>
<evidence type="ECO:0000313" key="1">
    <source>
        <dbReference type="EMBL" id="CAK0905298.1"/>
    </source>
</evidence>
<evidence type="ECO:0000313" key="2">
    <source>
        <dbReference type="Proteomes" id="UP001189429"/>
    </source>
</evidence>
<keyword evidence="2" id="KW-1185">Reference proteome</keyword>
<name>A0ABN9Y1Z3_9DINO</name>
<comment type="caution">
    <text evidence="1">The sequence shown here is derived from an EMBL/GenBank/DDBJ whole genome shotgun (WGS) entry which is preliminary data.</text>
</comment>
<feature type="non-terminal residue" evidence="1">
    <location>
        <position position="420"/>
    </location>
</feature>